<accession>A0AAN4Q446</accession>
<gene>
    <name evidence="1" type="ORF">KPSA3_01351</name>
</gene>
<comment type="caution">
    <text evidence="1">The sequence shown here is derived from an EMBL/GenBank/DDBJ whole genome shotgun (WGS) entry which is preliminary data.</text>
</comment>
<protein>
    <submittedName>
        <fullName evidence="1">Uncharacterized protein</fullName>
    </submittedName>
</protein>
<dbReference type="EMBL" id="BGKA01000050">
    <property type="protein sequence ID" value="GBH15425.1"/>
    <property type="molecule type" value="Genomic_DNA"/>
</dbReference>
<name>A0AAN4Q446_PSESF</name>
<reference evidence="1 2" key="1">
    <citation type="submission" date="2018-04" db="EMBL/GenBank/DDBJ databases">
        <title>Draft genome sequence of Pseudomonas syringae pv. actinidiae biovar 3 strains isolated from kiwifruit in Kagawa prefecture.</title>
        <authorList>
            <person name="Tabuchi M."/>
            <person name="Saito M."/>
            <person name="Fujiwara S."/>
            <person name="Sasa N."/>
            <person name="Akimitsu K."/>
            <person name="Gomi K."/>
            <person name="Konishi-Sugita S."/>
            <person name="Hamano K."/>
            <person name="Kataoka I."/>
        </authorList>
    </citation>
    <scope>NUCLEOTIDE SEQUENCE [LARGE SCALE GENOMIC DNA]</scope>
    <source>
        <strain evidence="1 2">MAFF212211</strain>
    </source>
</reference>
<dbReference type="AlphaFoldDB" id="A0AAN4Q446"/>
<organism evidence="1 2">
    <name type="scientific">Pseudomonas syringae pv. actinidiae</name>
    <dbReference type="NCBI Taxonomy" id="103796"/>
    <lineage>
        <taxon>Bacteria</taxon>
        <taxon>Pseudomonadati</taxon>
        <taxon>Pseudomonadota</taxon>
        <taxon>Gammaproteobacteria</taxon>
        <taxon>Pseudomonadales</taxon>
        <taxon>Pseudomonadaceae</taxon>
        <taxon>Pseudomonas</taxon>
        <taxon>Pseudomonas syringae</taxon>
    </lineage>
</organism>
<evidence type="ECO:0000313" key="1">
    <source>
        <dbReference type="EMBL" id="GBH15425.1"/>
    </source>
</evidence>
<sequence length="49" mass="5295">MMYGPTGKEPLVALHICIAPATKMNAARYKSPWENSALTQKISSTGQMA</sequence>
<proteinExistence type="predicted"/>
<dbReference type="Proteomes" id="UP000248291">
    <property type="component" value="Unassembled WGS sequence"/>
</dbReference>
<evidence type="ECO:0000313" key="2">
    <source>
        <dbReference type="Proteomes" id="UP000248291"/>
    </source>
</evidence>